<gene>
    <name evidence="1" type="ORF">CINCED_3A003067</name>
</gene>
<keyword evidence="2" id="KW-1185">Reference proteome</keyword>
<proteinExistence type="predicted"/>
<protein>
    <submittedName>
        <fullName evidence="1">Uncharacterized protein</fullName>
    </submittedName>
</protein>
<dbReference type="Proteomes" id="UP000325440">
    <property type="component" value="Unassembled WGS sequence"/>
</dbReference>
<reference evidence="1 2" key="1">
    <citation type="submission" date="2019-08" db="EMBL/GenBank/DDBJ databases">
        <authorList>
            <person name="Alioto T."/>
            <person name="Alioto T."/>
            <person name="Gomez Garrido J."/>
        </authorList>
    </citation>
    <scope>NUCLEOTIDE SEQUENCE [LARGE SCALE GENOMIC DNA]</scope>
</reference>
<evidence type="ECO:0000313" key="2">
    <source>
        <dbReference type="Proteomes" id="UP000325440"/>
    </source>
</evidence>
<dbReference type="EMBL" id="CABPRJ010000521">
    <property type="protein sequence ID" value="VVC30542.1"/>
    <property type="molecule type" value="Genomic_DNA"/>
</dbReference>
<sequence>MNATVFEKWFINMLGGNLEKPCIIDMDNVSHHTILAEDYPQTNTRKAKFKNGYKKNQYHLLRKKHCANYRKK</sequence>
<dbReference type="AlphaFoldDB" id="A0A5E4MI03"/>
<organism evidence="1 2">
    <name type="scientific">Cinara cedri</name>
    <dbReference type="NCBI Taxonomy" id="506608"/>
    <lineage>
        <taxon>Eukaryota</taxon>
        <taxon>Metazoa</taxon>
        <taxon>Ecdysozoa</taxon>
        <taxon>Arthropoda</taxon>
        <taxon>Hexapoda</taxon>
        <taxon>Insecta</taxon>
        <taxon>Pterygota</taxon>
        <taxon>Neoptera</taxon>
        <taxon>Paraneoptera</taxon>
        <taxon>Hemiptera</taxon>
        <taxon>Sternorrhyncha</taxon>
        <taxon>Aphidomorpha</taxon>
        <taxon>Aphidoidea</taxon>
        <taxon>Aphididae</taxon>
        <taxon>Lachninae</taxon>
        <taxon>Cinara</taxon>
    </lineage>
</organism>
<evidence type="ECO:0000313" key="1">
    <source>
        <dbReference type="EMBL" id="VVC30542.1"/>
    </source>
</evidence>
<name>A0A5E4MI03_9HEMI</name>
<accession>A0A5E4MI03</accession>